<keyword evidence="1" id="KW-0808">Transferase</keyword>
<evidence type="ECO:0000313" key="2">
    <source>
        <dbReference type="Proteomes" id="UP000515756"/>
    </source>
</evidence>
<dbReference type="InterPro" id="IPR048647">
    <property type="entry name" value="RlmA_N"/>
</dbReference>
<organism evidence="1 2">
    <name type="scientific">Aeromonas caviae</name>
    <name type="common">Aeromonas punctata</name>
    <dbReference type="NCBI Taxonomy" id="648"/>
    <lineage>
        <taxon>Bacteria</taxon>
        <taxon>Pseudomonadati</taxon>
        <taxon>Pseudomonadota</taxon>
        <taxon>Gammaproteobacteria</taxon>
        <taxon>Aeromonadales</taxon>
        <taxon>Aeromonadaceae</taxon>
        <taxon>Aeromonas</taxon>
    </lineage>
</organism>
<dbReference type="GO" id="GO:0032259">
    <property type="term" value="P:methylation"/>
    <property type="evidence" value="ECO:0007669"/>
    <property type="project" value="UniProtKB-KW"/>
</dbReference>
<dbReference type="Pfam" id="PF21302">
    <property type="entry name" value="Zn_ribbon_RlmA"/>
    <property type="match status" value="1"/>
</dbReference>
<dbReference type="Gene3D" id="3.40.50.150">
    <property type="entry name" value="Vaccinia Virus protein VP39"/>
    <property type="match status" value="1"/>
</dbReference>
<dbReference type="Pfam" id="PF08241">
    <property type="entry name" value="Methyltransf_11"/>
    <property type="match status" value="1"/>
</dbReference>
<dbReference type="CDD" id="cd02440">
    <property type="entry name" value="AdoMet_MTases"/>
    <property type="match status" value="1"/>
</dbReference>
<reference evidence="1 2" key="1">
    <citation type="submission" date="2019-12" db="EMBL/GenBank/DDBJ databases">
        <title>complete genome sequences of Aeromonas caviae str. WP2-W18-ESBL-01 isolated from wastewater treatment plant effluent.</title>
        <authorList>
            <person name="Sekizuka T."/>
            <person name="Itokawa K."/>
            <person name="Yatsu K."/>
            <person name="Inamine Y."/>
            <person name="Kuroda M."/>
        </authorList>
    </citation>
    <scope>NUCLEOTIDE SEQUENCE [LARGE SCALE GENOMIC DNA]</scope>
    <source>
        <strain evidence="1 2">WP2-W18-ESBL-01</strain>
    </source>
</reference>
<dbReference type="InterPro" id="IPR016718">
    <property type="entry name" value="rRNA_m1G-MeTrfase_A_prd"/>
</dbReference>
<dbReference type="GO" id="GO:0008757">
    <property type="term" value="F:S-adenosylmethionine-dependent methyltransferase activity"/>
    <property type="evidence" value="ECO:0007669"/>
    <property type="project" value="InterPro"/>
</dbReference>
<dbReference type="SUPFAM" id="SSF53335">
    <property type="entry name" value="S-adenosyl-L-methionine-dependent methyltransferases"/>
    <property type="match status" value="1"/>
</dbReference>
<protein>
    <submittedName>
        <fullName evidence="1">SAM-dependent methyltransferase</fullName>
    </submittedName>
</protein>
<dbReference type="Proteomes" id="UP000515756">
    <property type="component" value="Chromosome"/>
</dbReference>
<dbReference type="PIRSF" id="PIRSF018249">
    <property type="entry name" value="MyrA_prd"/>
    <property type="match status" value="1"/>
</dbReference>
<dbReference type="InterPro" id="IPR013216">
    <property type="entry name" value="Methyltransf_11"/>
</dbReference>
<dbReference type="AlphaFoldDB" id="A0A6S5IKI4"/>
<evidence type="ECO:0000313" key="1">
    <source>
        <dbReference type="EMBL" id="BBQ29267.1"/>
    </source>
</evidence>
<dbReference type="EMBL" id="AP021927">
    <property type="protein sequence ID" value="BBQ29267.1"/>
    <property type="molecule type" value="Genomic_DNA"/>
</dbReference>
<sequence>MAAFSDPLPYNPERPAVMAFAKRTPMHLQCPLCRSPLHLHAASRGVYCDNKHHFDPAPEGYLDLIPGKKNPKDSDSRALLRAKRRFLEQGHQLPLVDAMANLLAPLGERELVHLGCGEGYYCRALAERLPGWQVGGFDLAKNAIFAANKAQPEGQFVIADPARAPLLPGTAQVLLVNDLKVKTELLVSWLAPGGYLLHVQPGPRHQWQLRVSLNPVSMEHPLSWPALTGLVNVAQQRAQFSTALDQGLREHILETSRLGWRASGEQRHAFTHQGPDALEQDLLLSLWQKPL</sequence>
<proteinExistence type="predicted"/>
<name>A0A6S5IKI4_AERCA</name>
<dbReference type="InterPro" id="IPR029063">
    <property type="entry name" value="SAM-dependent_MTases_sf"/>
</dbReference>
<accession>A0A6S5IKI4</accession>
<gene>
    <name evidence="1" type="ORF">WP2W18E01_08490</name>
</gene>
<keyword evidence="1" id="KW-0489">Methyltransferase</keyword>